<dbReference type="Pfam" id="PF12796">
    <property type="entry name" value="Ank_2"/>
    <property type="match status" value="1"/>
</dbReference>
<dbReference type="PANTHER" id="PTHR24198">
    <property type="entry name" value="ANKYRIN REPEAT AND PROTEIN KINASE DOMAIN-CONTAINING PROTEIN"/>
    <property type="match status" value="1"/>
</dbReference>
<dbReference type="AlphaFoldDB" id="A0A3P3YEC2"/>
<feature type="compositionally biased region" description="Low complexity" evidence="4">
    <location>
        <begin position="274"/>
        <end position="283"/>
    </location>
</feature>
<feature type="region of interest" description="Disordered" evidence="4">
    <location>
        <begin position="269"/>
        <end position="296"/>
    </location>
</feature>
<keyword evidence="5" id="KW-1133">Transmembrane helix</keyword>
<dbReference type="InterPro" id="IPR002110">
    <property type="entry name" value="Ankyrin_rpt"/>
</dbReference>
<keyword evidence="5" id="KW-0472">Membrane</keyword>
<evidence type="ECO:0000256" key="3">
    <source>
        <dbReference type="PROSITE-ProRule" id="PRU00023"/>
    </source>
</evidence>
<evidence type="ECO:0000256" key="2">
    <source>
        <dbReference type="ARBA" id="ARBA00023043"/>
    </source>
</evidence>
<keyword evidence="1" id="KW-0677">Repeat</keyword>
<keyword evidence="2 3" id="KW-0040">ANK repeat</keyword>
<dbReference type="SUPFAM" id="SSF48403">
    <property type="entry name" value="Ankyrin repeat"/>
    <property type="match status" value="1"/>
</dbReference>
<dbReference type="PROSITE" id="PS50297">
    <property type="entry name" value="ANK_REP_REGION"/>
    <property type="match status" value="2"/>
</dbReference>
<dbReference type="PANTHER" id="PTHR24198:SF165">
    <property type="entry name" value="ANKYRIN REPEAT-CONTAINING PROTEIN-RELATED"/>
    <property type="match status" value="1"/>
</dbReference>
<dbReference type="PROSITE" id="PS50088">
    <property type="entry name" value="ANK_REPEAT"/>
    <property type="match status" value="2"/>
</dbReference>
<reference evidence="6 7" key="1">
    <citation type="submission" date="2018-03" db="EMBL/GenBank/DDBJ databases">
        <authorList>
            <person name="Fogelqvist J."/>
        </authorList>
    </citation>
    <scope>NUCLEOTIDE SEQUENCE [LARGE SCALE GENOMIC DNA]</scope>
</reference>
<evidence type="ECO:0000313" key="7">
    <source>
        <dbReference type="Proteomes" id="UP000290189"/>
    </source>
</evidence>
<keyword evidence="6" id="KW-0496">Mitochondrion</keyword>
<sequence length="296" mass="31952">MMNEDCPMHWVRHEPTRNGRCVGSACCVPMSDPTWPWAAGIAGMVVLMGALIAVGLVMPTMVCGGSQSLPLSLRTVVGPGEAVDVGAGQRRCVNLVAACRAGHRDELIRLLLSSDLAGGLPMNVVDSAEDPLLHIAAREGHAHLIDDLVKVGVCRVNARDDQGRTALHVASARNHVDVVEHLIGNGANVNAVTVFGHTPLHDATFAGSYDAMKALLESGADRRVRDVDGNRPGDMATQARNREAMRLLLPSRQPPWAAKLLGFWQHHRRRRRASSPSVTTSPSETIASPMLRRRTY</sequence>
<organism evidence="6 7">
    <name type="scientific">Plasmodiophora brassicae</name>
    <name type="common">Clubroot disease agent</name>
    <dbReference type="NCBI Taxonomy" id="37360"/>
    <lineage>
        <taxon>Eukaryota</taxon>
        <taxon>Sar</taxon>
        <taxon>Rhizaria</taxon>
        <taxon>Endomyxa</taxon>
        <taxon>Phytomyxea</taxon>
        <taxon>Plasmodiophorida</taxon>
        <taxon>Plasmodiophoridae</taxon>
        <taxon>Plasmodiophora</taxon>
    </lineage>
</organism>
<evidence type="ECO:0000256" key="5">
    <source>
        <dbReference type="SAM" id="Phobius"/>
    </source>
</evidence>
<dbReference type="SMART" id="SM00248">
    <property type="entry name" value="ANK"/>
    <property type="match status" value="3"/>
</dbReference>
<dbReference type="Proteomes" id="UP000290189">
    <property type="component" value="Unassembled WGS sequence"/>
</dbReference>
<accession>A0A3P3YEC2</accession>
<evidence type="ECO:0000256" key="4">
    <source>
        <dbReference type="SAM" id="MobiDB-lite"/>
    </source>
</evidence>
<dbReference type="Pfam" id="PF00023">
    <property type="entry name" value="Ank"/>
    <property type="match status" value="1"/>
</dbReference>
<dbReference type="PRINTS" id="PR01415">
    <property type="entry name" value="ANKYRIN"/>
</dbReference>
<feature type="repeat" description="ANK" evidence="3">
    <location>
        <begin position="195"/>
        <end position="227"/>
    </location>
</feature>
<name>A0A3P3YEC2_PLABS</name>
<geneLocation type="mitochondrion" evidence="6"/>
<feature type="repeat" description="ANK" evidence="3">
    <location>
        <begin position="162"/>
        <end position="194"/>
    </location>
</feature>
<evidence type="ECO:0000256" key="1">
    <source>
        <dbReference type="ARBA" id="ARBA00022737"/>
    </source>
</evidence>
<dbReference type="EMBL" id="OVEO01000010">
    <property type="protein sequence ID" value="SPQ98533.1"/>
    <property type="molecule type" value="Genomic_DNA"/>
</dbReference>
<evidence type="ECO:0000313" key="6">
    <source>
        <dbReference type="EMBL" id="SPQ98533.1"/>
    </source>
</evidence>
<feature type="transmembrane region" description="Helical" evidence="5">
    <location>
        <begin position="37"/>
        <end position="58"/>
    </location>
</feature>
<gene>
    <name evidence="6" type="ORF">PLBR_LOCUS5748</name>
</gene>
<dbReference type="Gene3D" id="1.25.40.20">
    <property type="entry name" value="Ankyrin repeat-containing domain"/>
    <property type="match status" value="1"/>
</dbReference>
<proteinExistence type="predicted"/>
<dbReference type="InterPro" id="IPR036770">
    <property type="entry name" value="Ankyrin_rpt-contain_sf"/>
</dbReference>
<protein>
    <submittedName>
        <fullName evidence="6">Uncharacterized protein</fullName>
    </submittedName>
</protein>
<keyword evidence="5" id="KW-0812">Transmembrane</keyword>